<comment type="caution">
    <text evidence="2">The sequence shown here is derived from an EMBL/GenBank/DDBJ whole genome shotgun (WGS) entry which is preliminary data.</text>
</comment>
<dbReference type="SUPFAM" id="SSF53756">
    <property type="entry name" value="UDP-Glycosyltransferase/glycogen phosphorylase"/>
    <property type="match status" value="1"/>
</dbReference>
<dbReference type="Gene3D" id="3.40.50.2000">
    <property type="entry name" value="Glycogen Phosphorylase B"/>
    <property type="match status" value="1"/>
</dbReference>
<evidence type="ECO:0000313" key="2">
    <source>
        <dbReference type="EMBL" id="MBA8887264.1"/>
    </source>
</evidence>
<evidence type="ECO:0000313" key="3">
    <source>
        <dbReference type="Proteomes" id="UP000550401"/>
    </source>
</evidence>
<organism evidence="2 3">
    <name type="scientific">Dokdonella fugitiva</name>
    <dbReference type="NCBI Taxonomy" id="328517"/>
    <lineage>
        <taxon>Bacteria</taxon>
        <taxon>Pseudomonadati</taxon>
        <taxon>Pseudomonadota</taxon>
        <taxon>Gammaproteobacteria</taxon>
        <taxon>Lysobacterales</taxon>
        <taxon>Rhodanobacteraceae</taxon>
        <taxon>Dokdonella</taxon>
    </lineage>
</organism>
<dbReference type="RefSeq" id="WP_182530348.1">
    <property type="nucleotide sequence ID" value="NZ_JACGXL010000002.1"/>
</dbReference>
<reference evidence="2 3" key="1">
    <citation type="submission" date="2020-07" db="EMBL/GenBank/DDBJ databases">
        <title>Genomic Encyclopedia of Type Strains, Phase IV (KMG-V): Genome sequencing to study the core and pangenomes of soil and plant-associated prokaryotes.</title>
        <authorList>
            <person name="Whitman W."/>
        </authorList>
    </citation>
    <scope>NUCLEOTIDE SEQUENCE [LARGE SCALE GENOMIC DNA]</scope>
    <source>
        <strain evidence="2 3">RH2WT43</strain>
    </source>
</reference>
<keyword evidence="3" id="KW-1185">Reference proteome</keyword>
<sequence length="408" mass="44887">MKRIVQLTTYPLKSPRHGGQLRCAAIRACYRELGFEVATIAAIHGTDYRPSDLEGDDLVLPADHAAFDPRLARFIDLQSGELIAADDGATWRAFARTLDRLAPDVIALEQPWLYPAARRWIDARIASGAAVPRLVYSSQNVEGKLKRDERPEGARDALQDDAVARVERLEREAVCHADLVVACTDEELAELRAMDDAPQSRAWIVAHNAIAPFEADPQRVADVRRRLGLDRYALFVGSAHPPNADGFWRMLAPSLAFLRPDERIVVVGGVVNYLRQHRVYRAWPAIDEPRLVTPGELDRDDLVALLGGAHVVLLPITTGGGSNLKTAEAIYSGRPVLATPHALRGYGDAAHWPTVTVAASTDVYRRSLRAMLDRDTPPLPADYASIREEVTWQRSLAPLAHAVSALAP</sequence>
<keyword evidence="2" id="KW-0808">Transferase</keyword>
<gene>
    <name evidence="2" type="ORF">FHW12_001478</name>
</gene>
<dbReference type="GO" id="GO:0016757">
    <property type="term" value="F:glycosyltransferase activity"/>
    <property type="evidence" value="ECO:0007669"/>
    <property type="project" value="UniProtKB-ARBA"/>
</dbReference>
<proteinExistence type="predicted"/>
<dbReference type="AlphaFoldDB" id="A0A839F4R2"/>
<dbReference type="Pfam" id="PF13692">
    <property type="entry name" value="Glyco_trans_1_4"/>
    <property type="match status" value="1"/>
</dbReference>
<dbReference type="InterPro" id="IPR028098">
    <property type="entry name" value="Glyco_trans_4-like_N"/>
</dbReference>
<dbReference type="EMBL" id="JACGXL010000002">
    <property type="protein sequence ID" value="MBA8887264.1"/>
    <property type="molecule type" value="Genomic_DNA"/>
</dbReference>
<evidence type="ECO:0000259" key="1">
    <source>
        <dbReference type="Pfam" id="PF13579"/>
    </source>
</evidence>
<name>A0A839F4R2_9GAMM</name>
<protein>
    <submittedName>
        <fullName evidence="2">Glycosyltransferase involved in cell wall biosynthesis</fullName>
    </submittedName>
</protein>
<feature type="domain" description="Glycosyltransferase subfamily 4-like N-terminal" evidence="1">
    <location>
        <begin position="18"/>
        <end position="201"/>
    </location>
</feature>
<dbReference type="Pfam" id="PF13579">
    <property type="entry name" value="Glyco_trans_4_4"/>
    <property type="match status" value="1"/>
</dbReference>
<dbReference type="Proteomes" id="UP000550401">
    <property type="component" value="Unassembled WGS sequence"/>
</dbReference>
<accession>A0A839F4R2</accession>